<organism evidence="1">
    <name type="scientific">Arundo donax</name>
    <name type="common">Giant reed</name>
    <name type="synonym">Donax arundinaceus</name>
    <dbReference type="NCBI Taxonomy" id="35708"/>
    <lineage>
        <taxon>Eukaryota</taxon>
        <taxon>Viridiplantae</taxon>
        <taxon>Streptophyta</taxon>
        <taxon>Embryophyta</taxon>
        <taxon>Tracheophyta</taxon>
        <taxon>Spermatophyta</taxon>
        <taxon>Magnoliopsida</taxon>
        <taxon>Liliopsida</taxon>
        <taxon>Poales</taxon>
        <taxon>Poaceae</taxon>
        <taxon>PACMAD clade</taxon>
        <taxon>Arundinoideae</taxon>
        <taxon>Arundineae</taxon>
        <taxon>Arundo</taxon>
    </lineage>
</organism>
<accession>A0A0A9CVR5</accession>
<proteinExistence type="predicted"/>
<reference evidence="1" key="1">
    <citation type="submission" date="2014-09" db="EMBL/GenBank/DDBJ databases">
        <authorList>
            <person name="Magalhaes I.L.F."/>
            <person name="Oliveira U."/>
            <person name="Santos F.R."/>
            <person name="Vidigal T.H.D.A."/>
            <person name="Brescovit A.D."/>
            <person name="Santos A.J."/>
        </authorList>
    </citation>
    <scope>NUCLEOTIDE SEQUENCE</scope>
    <source>
        <tissue evidence="1">Shoot tissue taken approximately 20 cm above the soil surface</tissue>
    </source>
</reference>
<dbReference type="EMBL" id="GBRH01218239">
    <property type="protein sequence ID" value="JAD79656.1"/>
    <property type="molecule type" value="Transcribed_RNA"/>
</dbReference>
<reference evidence="1" key="2">
    <citation type="journal article" date="2015" name="Data Brief">
        <title>Shoot transcriptome of the giant reed, Arundo donax.</title>
        <authorList>
            <person name="Barrero R.A."/>
            <person name="Guerrero F.D."/>
            <person name="Moolhuijzen P."/>
            <person name="Goolsby J.A."/>
            <person name="Tidwell J."/>
            <person name="Bellgard S.E."/>
            <person name="Bellgard M.I."/>
        </authorList>
    </citation>
    <scope>NUCLEOTIDE SEQUENCE</scope>
    <source>
        <tissue evidence="1">Shoot tissue taken approximately 20 cm above the soil surface</tissue>
    </source>
</reference>
<protein>
    <submittedName>
        <fullName evidence="1">Uncharacterized protein</fullName>
    </submittedName>
</protein>
<evidence type="ECO:0000313" key="1">
    <source>
        <dbReference type="EMBL" id="JAD79656.1"/>
    </source>
</evidence>
<name>A0A0A9CVR5_ARUDO</name>
<dbReference type="AlphaFoldDB" id="A0A0A9CVR5"/>
<sequence length="43" mass="4773">MSTVCLGQCNMLHRHSAVNLLTVPVLRFCKLGEPSALKETQVF</sequence>